<gene>
    <name evidence="1" type="ORF">N7492_001065</name>
</gene>
<proteinExistence type="predicted"/>
<feature type="non-terminal residue" evidence="1">
    <location>
        <position position="522"/>
    </location>
</feature>
<comment type="caution">
    <text evidence="1">The sequence shown here is derived from an EMBL/GenBank/DDBJ whole genome shotgun (WGS) entry which is preliminary data.</text>
</comment>
<reference evidence="1" key="2">
    <citation type="journal article" date="2023" name="IMA Fungus">
        <title>Comparative genomic study of the Penicillium genus elucidates a diverse pangenome and 15 lateral gene transfer events.</title>
        <authorList>
            <person name="Petersen C."/>
            <person name="Sorensen T."/>
            <person name="Nielsen M.R."/>
            <person name="Sondergaard T.E."/>
            <person name="Sorensen J.L."/>
            <person name="Fitzpatrick D.A."/>
            <person name="Frisvad J.C."/>
            <person name="Nielsen K.L."/>
        </authorList>
    </citation>
    <scope>NUCLEOTIDE SEQUENCE</scope>
    <source>
        <strain evidence="1">IBT 21917</strain>
    </source>
</reference>
<dbReference type="EMBL" id="JAPQKO010000001">
    <property type="protein sequence ID" value="KAJ5183449.1"/>
    <property type="molecule type" value="Genomic_DNA"/>
</dbReference>
<keyword evidence="2" id="KW-1185">Reference proteome</keyword>
<dbReference type="PANTHER" id="PTHR43734">
    <property type="entry name" value="PHYTOENE DESATURASE"/>
    <property type="match status" value="1"/>
</dbReference>
<dbReference type="PANTHER" id="PTHR43734:SF4">
    <property type="entry name" value="AMINE OXIDASE DOMAIN-CONTAINING PROTEIN"/>
    <property type="match status" value="1"/>
</dbReference>
<accession>A0A9W9IQS4</accession>
<dbReference type="SUPFAM" id="SSF51971">
    <property type="entry name" value="Nucleotide-binding domain"/>
    <property type="match status" value="1"/>
</dbReference>
<dbReference type="InterPro" id="IPR036188">
    <property type="entry name" value="FAD/NAD-bd_sf"/>
</dbReference>
<name>A0A9W9IQS4_9EURO</name>
<dbReference type="FunFam" id="3.50.50.60:FF:000220">
    <property type="entry name" value="UDP-galactopyranose mutase"/>
    <property type="match status" value="1"/>
</dbReference>
<dbReference type="Gene3D" id="3.50.50.60">
    <property type="entry name" value="FAD/NAD(P)-binding domain"/>
    <property type="match status" value="1"/>
</dbReference>
<evidence type="ECO:0000313" key="2">
    <source>
        <dbReference type="Proteomes" id="UP001146351"/>
    </source>
</evidence>
<dbReference type="OrthoDB" id="38045at2759"/>
<organism evidence="1 2">
    <name type="scientific">Penicillium capsulatum</name>
    <dbReference type="NCBI Taxonomy" id="69766"/>
    <lineage>
        <taxon>Eukaryota</taxon>
        <taxon>Fungi</taxon>
        <taxon>Dikarya</taxon>
        <taxon>Ascomycota</taxon>
        <taxon>Pezizomycotina</taxon>
        <taxon>Eurotiomycetes</taxon>
        <taxon>Eurotiomycetidae</taxon>
        <taxon>Eurotiales</taxon>
        <taxon>Aspergillaceae</taxon>
        <taxon>Penicillium</taxon>
    </lineage>
</organism>
<reference evidence="1" key="1">
    <citation type="submission" date="2022-11" db="EMBL/GenBank/DDBJ databases">
        <authorList>
            <person name="Petersen C."/>
        </authorList>
    </citation>
    <scope>NUCLEOTIDE SEQUENCE</scope>
    <source>
        <strain evidence="1">IBT 21917</strain>
    </source>
</reference>
<evidence type="ECO:0000313" key="1">
    <source>
        <dbReference type="EMBL" id="KAJ5183449.1"/>
    </source>
</evidence>
<protein>
    <submittedName>
        <fullName evidence="1">UDP-galactopyranose mutase-like protein</fullName>
    </submittedName>
</protein>
<sequence>TVRVPNWPRPSPLIKHRSVDVLVIGAGPTGLGAAKRLNQINGPSWLIIDSNEKPGGLASTDTTPEGFLYDVGGHVIFSHYKYFDDCLDEALPNESDWYTHQRISYVRYKGLWVPYPFQNNISILPKDDQVKCIDALIDAALDARVANTKPQNFDEWNVRNLGTALTDIFGRPYNFKVWAVPPSKMQCSWLGERVAAPNLKALVTNVIMDKVAGNWGPNATFRFPARDGTGGIWTAVAGTIPDSQKRFGQSGDVSKVDAAGKKVTLADGTTIQYDKLISTMAVDALVEKMGDEQGVKMAKDLFYSSTNVIGIGVRGERPERIGDKCWLYFPEDNCPFYRATIFSNYSPYNQPASTVELRTIQLANGQKSSGSAKAGPYWSIMLEISESSMKPVDQKTILEESIKGLVNTELLKPEDEIVSTYHRRFDHGYPTPSLERDGTLKELLPHLYNQDILSRGRFGSWKYEVGNQDHSFMLGVESVDHVVNGAVELTLNYPDFVNGRKNTERRLVDGAQVFAQKNLPTR</sequence>
<dbReference type="AlphaFoldDB" id="A0A9W9IQS4"/>
<dbReference type="Proteomes" id="UP001146351">
    <property type="component" value="Unassembled WGS sequence"/>
</dbReference>
<dbReference type="Pfam" id="PF13450">
    <property type="entry name" value="NAD_binding_8"/>
    <property type="match status" value="1"/>
</dbReference>